<dbReference type="RefSeq" id="WP_317570670.1">
    <property type="nucleotide sequence ID" value="NZ_JAWLKA010000022.1"/>
</dbReference>
<evidence type="ECO:0008006" key="4">
    <source>
        <dbReference type="Google" id="ProtNLM"/>
    </source>
</evidence>
<evidence type="ECO:0000313" key="2">
    <source>
        <dbReference type="EMBL" id="MDV6284998.1"/>
    </source>
</evidence>
<dbReference type="Proteomes" id="UP001185737">
    <property type="component" value="Unassembled WGS sequence"/>
</dbReference>
<reference evidence="2 3" key="1">
    <citation type="submission" date="2023-10" db="EMBL/GenBank/DDBJ databases">
        <title>Development of a sustainable strategy for remediation of hydrocarbon-contaminated territories based on the waste exchange concept.</title>
        <authorList>
            <person name="Krivoruchko A."/>
        </authorList>
    </citation>
    <scope>NUCLEOTIDE SEQUENCE [LARGE SCALE GENOMIC DNA]</scope>
    <source>
        <strain evidence="2 3">IEGM 60</strain>
    </source>
</reference>
<feature type="compositionally biased region" description="Gly residues" evidence="1">
    <location>
        <begin position="109"/>
        <end position="119"/>
    </location>
</feature>
<gene>
    <name evidence="2" type="ORF">R3Q59_31435</name>
</gene>
<feature type="compositionally biased region" description="Polar residues" evidence="1">
    <location>
        <begin position="1"/>
        <end position="11"/>
    </location>
</feature>
<protein>
    <recommendedName>
        <fullName evidence="4">Transposase</fullName>
    </recommendedName>
</protein>
<evidence type="ECO:0000313" key="3">
    <source>
        <dbReference type="Proteomes" id="UP001185737"/>
    </source>
</evidence>
<feature type="region of interest" description="Disordered" evidence="1">
    <location>
        <begin position="1"/>
        <end position="37"/>
    </location>
</feature>
<keyword evidence="3" id="KW-1185">Reference proteome</keyword>
<evidence type="ECO:0000256" key="1">
    <source>
        <dbReference type="SAM" id="MobiDB-lite"/>
    </source>
</evidence>
<sequence>MSANATHSPISHTEVVNKRGTTVRVGQQWADNSPTRDPIRHLTIEAIEETYGHRQAICRITHGTDRTTGEQVPIDRVVRIDVDRLHPVRTGVPTGGQGERPVVTCNGPLEGGAGQIRRH</sequence>
<feature type="region of interest" description="Disordered" evidence="1">
    <location>
        <begin position="88"/>
        <end position="119"/>
    </location>
</feature>
<name>A0ABU4CN51_RHOJO</name>
<proteinExistence type="predicted"/>
<comment type="caution">
    <text evidence="2">The sequence shown here is derived from an EMBL/GenBank/DDBJ whole genome shotgun (WGS) entry which is preliminary data.</text>
</comment>
<dbReference type="EMBL" id="JAWLKA010000022">
    <property type="protein sequence ID" value="MDV6284998.1"/>
    <property type="molecule type" value="Genomic_DNA"/>
</dbReference>
<organism evidence="2 3">
    <name type="scientific">Rhodococcus jostii</name>
    <dbReference type="NCBI Taxonomy" id="132919"/>
    <lineage>
        <taxon>Bacteria</taxon>
        <taxon>Bacillati</taxon>
        <taxon>Actinomycetota</taxon>
        <taxon>Actinomycetes</taxon>
        <taxon>Mycobacteriales</taxon>
        <taxon>Nocardiaceae</taxon>
        <taxon>Rhodococcus</taxon>
    </lineage>
</organism>
<accession>A0ABU4CN51</accession>